<dbReference type="AlphaFoldDB" id="A0A0B5IHI2"/>
<dbReference type="InterPro" id="IPR014031">
    <property type="entry name" value="Ketoacyl_synth_C"/>
</dbReference>
<dbReference type="RefSeq" id="WP_041131723.1">
    <property type="nucleotide sequence ID" value="NZ_CP010407.1"/>
</dbReference>
<dbReference type="InterPro" id="IPR020841">
    <property type="entry name" value="PKS_Beta-ketoAc_synthase_dom"/>
</dbReference>
<evidence type="ECO:0000256" key="3">
    <source>
        <dbReference type="ARBA" id="ARBA00023315"/>
    </source>
</evidence>
<dbReference type="SUPFAM" id="SSF53901">
    <property type="entry name" value="Thiolase-like"/>
    <property type="match status" value="2"/>
</dbReference>
<sequence length="415" mass="41692">MSDPEKGGRAVVVTGFGAVTPLGVGAGLLHERAVAGDVAAPGPHPAVRPADFTATDHLPRNLVRRTDRFTQLALVAADEALTQAGKRDGAPSPWRPERVACVIGCGLGGTSSFEAQREVYGREGAEFVSPLMVPQMMANAAAAHLSMRHGFRGESLCVASACSSGAQAVGTGMRLLASGAADAVVVGGAEAASSDLVAAAFANAGALSPSGSARPFDRDRDGFVIGEGAGILVLETAEGAARRGAEVLGAVRGYGATSDAHHVTAPEPTGGPAGRAVALALREAAVAPGELAYVNAHGTGTSLNDRLECEALRQALGADVLAELPLSSSKGALGHLFGAAGAVEAVATLQALRHGVAPPTAGLRRPDPALGPLDLVRTARKLTTRARGGRLFGLSTSFGFGGHNAALVLAVEGRS</sequence>
<name>A0A0B5IHI2_9ACTN</name>
<evidence type="ECO:0000256" key="1">
    <source>
        <dbReference type="ARBA" id="ARBA00008467"/>
    </source>
</evidence>
<dbReference type="InterPro" id="IPR000794">
    <property type="entry name" value="Beta-ketoacyl_synthase"/>
</dbReference>
<dbReference type="PANTHER" id="PTHR11712">
    <property type="entry name" value="POLYKETIDE SYNTHASE-RELATED"/>
    <property type="match status" value="1"/>
</dbReference>
<dbReference type="PANTHER" id="PTHR11712:SF347">
    <property type="entry name" value="BETA KETOACYL-ACYL CARRIER PROTEIN SYNTHASE"/>
    <property type="match status" value="1"/>
</dbReference>
<protein>
    <submittedName>
        <fullName evidence="6">3-oxoacyl-ACP synthase</fullName>
    </submittedName>
</protein>
<keyword evidence="3" id="KW-0012">Acyltransferase</keyword>
<dbReference type="KEGG" id="svt:SVTN_28870"/>
<dbReference type="HOGENOM" id="CLU_000022_69_2_11"/>
<dbReference type="Proteomes" id="UP000031774">
    <property type="component" value="Chromosome"/>
</dbReference>
<dbReference type="Pfam" id="PF02801">
    <property type="entry name" value="Ketoacyl-synt_C"/>
    <property type="match status" value="1"/>
</dbReference>
<comment type="similarity">
    <text evidence="1 4">Belongs to the thiolase-like superfamily. Beta-ketoacyl-ACP synthases family.</text>
</comment>
<dbReference type="STRING" id="362257.SVTN_28870"/>
<dbReference type="GO" id="GO:0006633">
    <property type="term" value="P:fatty acid biosynthetic process"/>
    <property type="evidence" value="ECO:0007669"/>
    <property type="project" value="InterPro"/>
</dbReference>
<keyword evidence="2 4" id="KW-0808">Transferase</keyword>
<proteinExistence type="inferred from homology"/>
<organism evidence="6 7">
    <name type="scientific">Streptomyces vietnamensis</name>
    <dbReference type="NCBI Taxonomy" id="362257"/>
    <lineage>
        <taxon>Bacteria</taxon>
        <taxon>Bacillati</taxon>
        <taxon>Actinomycetota</taxon>
        <taxon>Actinomycetes</taxon>
        <taxon>Kitasatosporales</taxon>
        <taxon>Streptomycetaceae</taxon>
        <taxon>Streptomyces</taxon>
    </lineage>
</organism>
<dbReference type="Pfam" id="PF00109">
    <property type="entry name" value="ketoacyl-synt"/>
    <property type="match status" value="1"/>
</dbReference>
<dbReference type="InterPro" id="IPR014030">
    <property type="entry name" value="Ketoacyl_synth_N"/>
</dbReference>
<dbReference type="Gene3D" id="3.40.47.10">
    <property type="match status" value="1"/>
</dbReference>
<dbReference type="InterPro" id="IPR016039">
    <property type="entry name" value="Thiolase-like"/>
</dbReference>
<reference evidence="6 7" key="1">
    <citation type="submission" date="2014-12" db="EMBL/GenBank/DDBJ databases">
        <title>Complete genome sequence of Streptomyces vietnamensis strain GIMV4.0001, a genetic manipulable producer of the benzoisochromanequinone antibiotic granaticin.</title>
        <authorList>
            <person name="Deng M.R."/>
            <person name="Guo J."/>
            <person name="Ma L.Y."/>
            <person name="Feng G.D."/>
            <person name="Mo C.Y."/>
            <person name="Zhu H.H."/>
        </authorList>
    </citation>
    <scope>NUCLEOTIDE SEQUENCE [LARGE SCALE GENOMIC DNA]</scope>
    <source>
        <strain evidence="7">GIMV4.0001</strain>
    </source>
</reference>
<evidence type="ECO:0000259" key="5">
    <source>
        <dbReference type="PROSITE" id="PS52004"/>
    </source>
</evidence>
<evidence type="ECO:0000313" key="7">
    <source>
        <dbReference type="Proteomes" id="UP000031774"/>
    </source>
</evidence>
<dbReference type="SMART" id="SM00825">
    <property type="entry name" value="PKS_KS"/>
    <property type="match status" value="1"/>
</dbReference>
<evidence type="ECO:0000256" key="2">
    <source>
        <dbReference type="ARBA" id="ARBA00022679"/>
    </source>
</evidence>
<dbReference type="PROSITE" id="PS52004">
    <property type="entry name" value="KS3_2"/>
    <property type="match status" value="1"/>
</dbReference>
<dbReference type="PROSITE" id="PS00606">
    <property type="entry name" value="KS3_1"/>
    <property type="match status" value="1"/>
</dbReference>
<dbReference type="GO" id="GO:0004315">
    <property type="term" value="F:3-oxoacyl-[acyl-carrier-protein] synthase activity"/>
    <property type="evidence" value="ECO:0007669"/>
    <property type="project" value="InterPro"/>
</dbReference>
<dbReference type="EMBL" id="CP010407">
    <property type="protein sequence ID" value="AJF67794.1"/>
    <property type="molecule type" value="Genomic_DNA"/>
</dbReference>
<dbReference type="InterPro" id="IPR018201">
    <property type="entry name" value="Ketoacyl_synth_AS"/>
</dbReference>
<accession>A0A0B5IHI2</accession>
<evidence type="ECO:0000313" key="6">
    <source>
        <dbReference type="EMBL" id="AJF67794.1"/>
    </source>
</evidence>
<dbReference type="CDD" id="cd00834">
    <property type="entry name" value="KAS_I_II"/>
    <property type="match status" value="1"/>
</dbReference>
<feature type="domain" description="Ketosynthase family 3 (KS3)" evidence="5">
    <location>
        <begin position="1"/>
        <end position="411"/>
    </location>
</feature>
<keyword evidence="7" id="KW-1185">Reference proteome</keyword>
<evidence type="ECO:0000256" key="4">
    <source>
        <dbReference type="RuleBase" id="RU003694"/>
    </source>
</evidence>
<gene>
    <name evidence="6" type="ORF">SVTN_28870</name>
</gene>